<gene>
    <name evidence="2" type="ORF">GHK53_34875</name>
</gene>
<proteinExistence type="predicted"/>
<keyword evidence="1" id="KW-0732">Signal</keyword>
<organism evidence="2 3">
    <name type="scientific">Rhizobium meliloti</name>
    <name type="common">Ensifer meliloti</name>
    <name type="synonym">Sinorhizobium meliloti</name>
    <dbReference type="NCBI Taxonomy" id="382"/>
    <lineage>
        <taxon>Bacteria</taxon>
        <taxon>Pseudomonadati</taxon>
        <taxon>Pseudomonadota</taxon>
        <taxon>Alphaproteobacteria</taxon>
        <taxon>Hyphomicrobiales</taxon>
        <taxon>Rhizobiaceae</taxon>
        <taxon>Sinorhizobium/Ensifer group</taxon>
        <taxon>Sinorhizobium</taxon>
    </lineage>
</organism>
<accession>A0AAW9U049</accession>
<sequence length="139" mass="14988">MSTFLKQLFVFGLAAVILQLPQHAALAADPCKGVDTKLSATRKADYSRLVAKGLDQKVQPSKISIINFMQAGTWTIVYADVPVADLGYFFFDSSSGNPVLKEVWGGIAEKSDEPEIAKWARDLGANKMIASCFADTVSG</sequence>
<feature type="signal peptide" evidence="1">
    <location>
        <begin position="1"/>
        <end position="27"/>
    </location>
</feature>
<evidence type="ECO:0000313" key="2">
    <source>
        <dbReference type="EMBL" id="MQW37787.1"/>
    </source>
</evidence>
<feature type="chain" id="PRO_5043364974" evidence="1">
    <location>
        <begin position="28"/>
        <end position="139"/>
    </location>
</feature>
<dbReference type="EMBL" id="WISR01000279">
    <property type="protein sequence ID" value="MQW37787.1"/>
    <property type="molecule type" value="Genomic_DNA"/>
</dbReference>
<evidence type="ECO:0000256" key="1">
    <source>
        <dbReference type="SAM" id="SignalP"/>
    </source>
</evidence>
<dbReference type="AlphaFoldDB" id="A0AAW9U049"/>
<comment type="caution">
    <text evidence="2">The sequence shown here is derived from an EMBL/GenBank/DDBJ whole genome shotgun (WGS) entry which is preliminary data.</text>
</comment>
<dbReference type="Proteomes" id="UP000429484">
    <property type="component" value="Unassembled WGS sequence"/>
</dbReference>
<evidence type="ECO:0000313" key="3">
    <source>
        <dbReference type="Proteomes" id="UP000429484"/>
    </source>
</evidence>
<name>A0AAW9U049_RHIML</name>
<protein>
    <submittedName>
        <fullName evidence="2">Uncharacterized protein</fullName>
    </submittedName>
</protein>
<reference evidence="2 3" key="1">
    <citation type="journal article" date="2013" name="Genome Biol.">
        <title>Comparative genomics of the core and accessory genomes of 48 Sinorhizobium strains comprising five genospecies.</title>
        <authorList>
            <person name="Sugawara M."/>
            <person name="Epstein B."/>
            <person name="Badgley B.D."/>
            <person name="Unno T."/>
            <person name="Xu L."/>
            <person name="Reese J."/>
            <person name="Gyaneshwar P."/>
            <person name="Denny R."/>
            <person name="Mudge J."/>
            <person name="Bharti A.K."/>
            <person name="Farmer A.D."/>
            <person name="May G.D."/>
            <person name="Woodward J.E."/>
            <person name="Medigue C."/>
            <person name="Vallenet D."/>
            <person name="Lajus A."/>
            <person name="Rouy Z."/>
            <person name="Martinez-Vaz B."/>
            <person name="Tiffin P."/>
            <person name="Young N.D."/>
            <person name="Sadowsky M.J."/>
        </authorList>
    </citation>
    <scope>NUCLEOTIDE SEQUENCE [LARGE SCALE GENOMIC DNA]</scope>
    <source>
        <strain evidence="2 3">N6B1</strain>
    </source>
</reference>
<dbReference type="RefSeq" id="WP_013850851.1">
    <property type="nucleotide sequence ID" value="NZ_FNYP01000052.1"/>
</dbReference>